<dbReference type="InterPro" id="IPR043128">
    <property type="entry name" value="Rev_trsase/Diguanyl_cyclase"/>
</dbReference>
<dbReference type="InterPro" id="IPR050116">
    <property type="entry name" value="DNA_polymerase-Y"/>
</dbReference>
<dbReference type="Proteomes" id="UP000198393">
    <property type="component" value="Unassembled WGS sequence"/>
</dbReference>
<feature type="site" description="Substrate discrimination" evidence="16">
    <location>
        <position position="15"/>
    </location>
</feature>
<feature type="active site" evidence="16">
    <location>
        <position position="105"/>
    </location>
</feature>
<organism evidence="18 19">
    <name type="scientific">Ekhidna lutea</name>
    <dbReference type="NCBI Taxonomy" id="447679"/>
    <lineage>
        <taxon>Bacteria</taxon>
        <taxon>Pseudomonadati</taxon>
        <taxon>Bacteroidota</taxon>
        <taxon>Cytophagia</taxon>
        <taxon>Cytophagales</taxon>
        <taxon>Reichenbachiellaceae</taxon>
        <taxon>Ekhidna</taxon>
    </lineage>
</organism>
<keyword evidence="9 16" id="KW-0479">Metal-binding</keyword>
<keyword evidence="11 16" id="KW-0460">Magnesium</keyword>
<dbReference type="InterPro" id="IPR043502">
    <property type="entry name" value="DNA/RNA_pol_sf"/>
</dbReference>
<dbReference type="PANTHER" id="PTHR11076">
    <property type="entry name" value="DNA REPAIR POLYMERASE UMUC / TRANSFERASE FAMILY MEMBER"/>
    <property type="match status" value="1"/>
</dbReference>
<dbReference type="GO" id="GO:0006261">
    <property type="term" value="P:DNA-templated DNA replication"/>
    <property type="evidence" value="ECO:0007669"/>
    <property type="project" value="UniProtKB-UniRule"/>
</dbReference>
<dbReference type="Gene3D" id="1.10.150.20">
    <property type="entry name" value="5' to 3' exonuclease, C-terminal subdomain"/>
    <property type="match status" value="1"/>
</dbReference>
<sequence>MNHRKIIHIDMDAFYASVEQLDNPELRGKPVAVGGNSQRGVVAAASYEARKFGVKSAMPSAKAAKQCPNLIFVQPRFPRYKELSHQIRDVFYEYTDLVEPLSLDEAYLDVTENKIGLNSATLIAKEIKTKIKERTGLIASAGISYNKFLAKTASDMDKPDGLCVILPEEAEAFVAKLPVQRFHGIGKVTAEKMVKAGMFTGKDLRKKSLEDLTLRYGKSGQYYYNICRAIDHRVVQPTRDTKSVSAERTFEDNIYELDDVIEEIDRIARISFERYKRSKAEDGHTITIKIKYGDFQQITRSKTDDPSINDEGTYVQIAKSLFTEQLLNEKGIRLIGVGISNFRKDEEPEPVTQLTLEF</sequence>
<comment type="subunit">
    <text evidence="3 16">Monomer.</text>
</comment>
<feature type="binding site" evidence="16">
    <location>
        <position position="10"/>
    </location>
    <ligand>
        <name>Mg(2+)</name>
        <dbReference type="ChEBI" id="CHEBI:18420"/>
    </ligand>
</feature>
<evidence type="ECO:0000256" key="4">
    <source>
        <dbReference type="ARBA" id="ARBA00022457"/>
    </source>
</evidence>
<dbReference type="NCBIfam" id="NF002677">
    <property type="entry name" value="PRK02406.1"/>
    <property type="match status" value="1"/>
</dbReference>
<dbReference type="GO" id="GO:0003887">
    <property type="term" value="F:DNA-directed DNA polymerase activity"/>
    <property type="evidence" value="ECO:0007669"/>
    <property type="project" value="UniProtKB-UniRule"/>
</dbReference>
<comment type="cofactor">
    <cofactor evidence="16">
        <name>Mg(2+)</name>
        <dbReference type="ChEBI" id="CHEBI:18420"/>
    </cofactor>
    <text evidence="16">Binds 2 magnesium ions per subunit.</text>
</comment>
<dbReference type="Pfam" id="PF11799">
    <property type="entry name" value="IMS_C"/>
    <property type="match status" value="1"/>
</dbReference>
<dbReference type="GO" id="GO:0009432">
    <property type="term" value="P:SOS response"/>
    <property type="evidence" value="ECO:0007669"/>
    <property type="project" value="TreeGrafter"/>
</dbReference>
<keyword evidence="4 16" id="KW-0515">Mutator protein</keyword>
<evidence type="ECO:0000256" key="10">
    <source>
        <dbReference type="ARBA" id="ARBA00022763"/>
    </source>
</evidence>
<evidence type="ECO:0000256" key="9">
    <source>
        <dbReference type="ARBA" id="ARBA00022723"/>
    </source>
</evidence>
<evidence type="ECO:0000256" key="1">
    <source>
        <dbReference type="ARBA" id="ARBA00004496"/>
    </source>
</evidence>
<dbReference type="HAMAP" id="MF_01113">
    <property type="entry name" value="DNApol_IV"/>
    <property type="match status" value="1"/>
</dbReference>
<gene>
    <name evidence="16" type="primary">dinB</name>
    <name evidence="18" type="ORF">SAMN05421640_3442</name>
</gene>
<keyword evidence="14 16" id="KW-0234">DNA repair</keyword>
<accession>A0A239LWM6</accession>
<evidence type="ECO:0000256" key="12">
    <source>
        <dbReference type="ARBA" id="ARBA00022932"/>
    </source>
</evidence>
<dbReference type="PANTHER" id="PTHR11076:SF33">
    <property type="entry name" value="DNA POLYMERASE KAPPA"/>
    <property type="match status" value="1"/>
</dbReference>
<dbReference type="Gene3D" id="3.30.70.270">
    <property type="match status" value="1"/>
</dbReference>
<dbReference type="Gene3D" id="3.30.1490.100">
    <property type="entry name" value="DNA polymerase, Y-family, little finger domain"/>
    <property type="match status" value="1"/>
</dbReference>
<dbReference type="CDD" id="cd03586">
    <property type="entry name" value="PolY_Pol_IV_kappa"/>
    <property type="match status" value="1"/>
</dbReference>
<dbReference type="GO" id="GO:0006281">
    <property type="term" value="P:DNA repair"/>
    <property type="evidence" value="ECO:0007669"/>
    <property type="project" value="UniProtKB-UniRule"/>
</dbReference>
<dbReference type="EMBL" id="FZPD01000006">
    <property type="protein sequence ID" value="SNT34775.1"/>
    <property type="molecule type" value="Genomic_DNA"/>
</dbReference>
<dbReference type="InterPro" id="IPR036775">
    <property type="entry name" value="DNA_pol_Y-fam_lit_finger_sf"/>
</dbReference>
<keyword evidence="7 16" id="KW-0548">Nucleotidyltransferase</keyword>
<dbReference type="Pfam" id="PF11798">
    <property type="entry name" value="IMS_HHH"/>
    <property type="match status" value="1"/>
</dbReference>
<dbReference type="AlphaFoldDB" id="A0A239LWM6"/>
<dbReference type="PROSITE" id="PS50173">
    <property type="entry name" value="UMUC"/>
    <property type="match status" value="1"/>
</dbReference>
<evidence type="ECO:0000313" key="18">
    <source>
        <dbReference type="EMBL" id="SNT34775.1"/>
    </source>
</evidence>
<dbReference type="GO" id="GO:0000287">
    <property type="term" value="F:magnesium ion binding"/>
    <property type="evidence" value="ECO:0007669"/>
    <property type="project" value="UniProtKB-UniRule"/>
</dbReference>
<dbReference type="EC" id="2.7.7.7" evidence="16"/>
<dbReference type="GO" id="GO:0042276">
    <property type="term" value="P:error-prone translesion synthesis"/>
    <property type="evidence" value="ECO:0007669"/>
    <property type="project" value="TreeGrafter"/>
</dbReference>
<comment type="function">
    <text evidence="16">Poorly processive, error-prone DNA polymerase involved in untargeted mutagenesis. Copies undamaged DNA at stalled replication forks, which arise in vivo from mismatched or misaligned primer ends. These misaligned primers can be extended by PolIV. Exhibits no 3'-5' exonuclease (proofreading) activity. May be involved in translesional synthesis, in conjunction with the beta clamp from PolIII.</text>
</comment>
<comment type="similarity">
    <text evidence="2 16">Belongs to the DNA polymerase type-Y family.</text>
</comment>
<evidence type="ECO:0000313" key="19">
    <source>
        <dbReference type="Proteomes" id="UP000198393"/>
    </source>
</evidence>
<evidence type="ECO:0000256" key="14">
    <source>
        <dbReference type="ARBA" id="ARBA00023204"/>
    </source>
</evidence>
<evidence type="ECO:0000256" key="7">
    <source>
        <dbReference type="ARBA" id="ARBA00022695"/>
    </source>
</evidence>
<keyword evidence="10 16" id="KW-0227">DNA damage</keyword>
<dbReference type="FunFam" id="1.10.150.20:FF:000019">
    <property type="entry name" value="DNA polymerase IV"/>
    <property type="match status" value="1"/>
</dbReference>
<dbReference type="InterPro" id="IPR017961">
    <property type="entry name" value="DNA_pol_Y-fam_little_finger"/>
</dbReference>
<dbReference type="FunFam" id="3.30.1490.100:FF:000004">
    <property type="entry name" value="DNA polymerase IV"/>
    <property type="match status" value="1"/>
</dbReference>
<reference evidence="18 19" key="1">
    <citation type="submission" date="2017-06" db="EMBL/GenBank/DDBJ databases">
        <authorList>
            <person name="Kim H.J."/>
            <person name="Triplett B.A."/>
        </authorList>
    </citation>
    <scope>NUCLEOTIDE SEQUENCE [LARGE SCALE GENOMIC DNA]</scope>
    <source>
        <strain evidence="18 19">DSM 19307</strain>
    </source>
</reference>
<dbReference type="GO" id="GO:0005829">
    <property type="term" value="C:cytosol"/>
    <property type="evidence" value="ECO:0007669"/>
    <property type="project" value="TreeGrafter"/>
</dbReference>
<keyword evidence="5 16" id="KW-0963">Cytoplasm</keyword>
<dbReference type="Gene3D" id="3.40.1170.60">
    <property type="match status" value="1"/>
</dbReference>
<dbReference type="SUPFAM" id="SSF100879">
    <property type="entry name" value="Lesion bypass DNA polymerase (Y-family), little finger domain"/>
    <property type="match status" value="1"/>
</dbReference>
<dbReference type="FunFam" id="3.40.1170.60:FF:000001">
    <property type="entry name" value="DNA polymerase IV"/>
    <property type="match status" value="1"/>
</dbReference>
<dbReference type="InterPro" id="IPR001126">
    <property type="entry name" value="UmuC"/>
</dbReference>
<feature type="domain" description="UmuC" evidence="17">
    <location>
        <begin position="6"/>
        <end position="186"/>
    </location>
</feature>
<evidence type="ECO:0000256" key="2">
    <source>
        <dbReference type="ARBA" id="ARBA00010945"/>
    </source>
</evidence>
<feature type="binding site" evidence="16">
    <location>
        <position position="104"/>
    </location>
    <ligand>
        <name>Mg(2+)</name>
        <dbReference type="ChEBI" id="CHEBI:18420"/>
    </ligand>
</feature>
<evidence type="ECO:0000256" key="3">
    <source>
        <dbReference type="ARBA" id="ARBA00011245"/>
    </source>
</evidence>
<dbReference type="Pfam" id="PF00817">
    <property type="entry name" value="IMS"/>
    <property type="match status" value="1"/>
</dbReference>
<evidence type="ECO:0000256" key="16">
    <source>
        <dbReference type="HAMAP-Rule" id="MF_01113"/>
    </source>
</evidence>
<evidence type="ECO:0000256" key="6">
    <source>
        <dbReference type="ARBA" id="ARBA00022679"/>
    </source>
</evidence>
<dbReference type="InterPro" id="IPR024728">
    <property type="entry name" value="PolY_HhH_motif"/>
</dbReference>
<dbReference type="GO" id="GO:0003684">
    <property type="term" value="F:damaged DNA binding"/>
    <property type="evidence" value="ECO:0007669"/>
    <property type="project" value="InterPro"/>
</dbReference>
<evidence type="ECO:0000256" key="11">
    <source>
        <dbReference type="ARBA" id="ARBA00022842"/>
    </source>
</evidence>
<comment type="subcellular location">
    <subcellularLocation>
        <location evidence="1 16">Cytoplasm</location>
    </subcellularLocation>
</comment>
<protein>
    <recommendedName>
        <fullName evidence="16">DNA polymerase IV</fullName>
        <shortName evidence="16">Pol IV</shortName>
        <ecNumber evidence="16">2.7.7.7</ecNumber>
    </recommendedName>
</protein>
<keyword evidence="8 16" id="KW-0235">DNA replication</keyword>
<keyword evidence="6 16" id="KW-0808">Transferase</keyword>
<evidence type="ECO:0000256" key="15">
    <source>
        <dbReference type="ARBA" id="ARBA00049244"/>
    </source>
</evidence>
<evidence type="ECO:0000259" key="17">
    <source>
        <dbReference type="PROSITE" id="PS50173"/>
    </source>
</evidence>
<evidence type="ECO:0000256" key="13">
    <source>
        <dbReference type="ARBA" id="ARBA00023125"/>
    </source>
</evidence>
<keyword evidence="19" id="KW-1185">Reference proteome</keyword>
<proteinExistence type="inferred from homology"/>
<name>A0A239LWM6_EKHLU</name>
<keyword evidence="13 16" id="KW-0238">DNA-binding</keyword>
<evidence type="ECO:0000256" key="5">
    <source>
        <dbReference type="ARBA" id="ARBA00022490"/>
    </source>
</evidence>
<dbReference type="InterPro" id="IPR022880">
    <property type="entry name" value="DNApol_IV"/>
</dbReference>
<keyword evidence="12 16" id="KW-0239">DNA-directed DNA polymerase</keyword>
<dbReference type="SUPFAM" id="SSF56672">
    <property type="entry name" value="DNA/RNA polymerases"/>
    <property type="match status" value="1"/>
</dbReference>
<comment type="catalytic activity">
    <reaction evidence="15 16">
        <text>DNA(n) + a 2'-deoxyribonucleoside 5'-triphosphate = DNA(n+1) + diphosphate</text>
        <dbReference type="Rhea" id="RHEA:22508"/>
        <dbReference type="Rhea" id="RHEA-COMP:17339"/>
        <dbReference type="Rhea" id="RHEA-COMP:17340"/>
        <dbReference type="ChEBI" id="CHEBI:33019"/>
        <dbReference type="ChEBI" id="CHEBI:61560"/>
        <dbReference type="ChEBI" id="CHEBI:173112"/>
        <dbReference type="EC" id="2.7.7.7"/>
    </reaction>
</comment>
<evidence type="ECO:0000256" key="8">
    <source>
        <dbReference type="ARBA" id="ARBA00022705"/>
    </source>
</evidence>